<dbReference type="Gene3D" id="1.25.10.10">
    <property type="entry name" value="Leucine-rich Repeat Variant"/>
    <property type="match status" value="4"/>
</dbReference>
<keyword evidence="4" id="KW-0677">Repeat</keyword>
<dbReference type="AlphaFoldDB" id="A0AAN7BN98"/>
<keyword evidence="8" id="KW-1185">Reference proteome</keyword>
<reference evidence="7" key="1">
    <citation type="journal article" date="2023" name="Mol. Phylogenet. Evol.">
        <title>Genome-scale phylogeny and comparative genomics of the fungal order Sordariales.</title>
        <authorList>
            <person name="Hensen N."/>
            <person name="Bonometti L."/>
            <person name="Westerberg I."/>
            <person name="Brannstrom I.O."/>
            <person name="Guillou S."/>
            <person name="Cros-Aarteil S."/>
            <person name="Calhoun S."/>
            <person name="Haridas S."/>
            <person name="Kuo A."/>
            <person name="Mondo S."/>
            <person name="Pangilinan J."/>
            <person name="Riley R."/>
            <person name="LaButti K."/>
            <person name="Andreopoulos B."/>
            <person name="Lipzen A."/>
            <person name="Chen C."/>
            <person name="Yan M."/>
            <person name="Daum C."/>
            <person name="Ng V."/>
            <person name="Clum A."/>
            <person name="Steindorff A."/>
            <person name="Ohm R.A."/>
            <person name="Martin F."/>
            <person name="Silar P."/>
            <person name="Natvig D.O."/>
            <person name="Lalanne C."/>
            <person name="Gautier V."/>
            <person name="Ament-Velasquez S.L."/>
            <person name="Kruys A."/>
            <person name="Hutchinson M.I."/>
            <person name="Powell A.J."/>
            <person name="Barry K."/>
            <person name="Miller A.N."/>
            <person name="Grigoriev I.V."/>
            <person name="Debuchy R."/>
            <person name="Gladieux P."/>
            <person name="Hiltunen Thoren M."/>
            <person name="Johannesson H."/>
        </authorList>
    </citation>
    <scope>NUCLEOTIDE SEQUENCE</scope>
    <source>
        <strain evidence="7">CBS 990.96</strain>
    </source>
</reference>
<organism evidence="7 8">
    <name type="scientific">Podospora fimiseda</name>
    <dbReference type="NCBI Taxonomy" id="252190"/>
    <lineage>
        <taxon>Eukaryota</taxon>
        <taxon>Fungi</taxon>
        <taxon>Dikarya</taxon>
        <taxon>Ascomycota</taxon>
        <taxon>Pezizomycotina</taxon>
        <taxon>Sordariomycetes</taxon>
        <taxon>Sordariomycetidae</taxon>
        <taxon>Sordariales</taxon>
        <taxon>Podosporaceae</taxon>
        <taxon>Podospora</taxon>
    </lineage>
</organism>
<evidence type="ECO:0000313" key="7">
    <source>
        <dbReference type="EMBL" id="KAK4226466.1"/>
    </source>
</evidence>
<feature type="region of interest" description="Disordered" evidence="6">
    <location>
        <begin position="586"/>
        <end position="611"/>
    </location>
</feature>
<dbReference type="GO" id="GO:0043161">
    <property type="term" value="P:proteasome-mediated ubiquitin-dependent protein catabolic process"/>
    <property type="evidence" value="ECO:0007669"/>
    <property type="project" value="TreeGrafter"/>
</dbReference>
<dbReference type="EMBL" id="MU865347">
    <property type="protein sequence ID" value="KAK4226466.1"/>
    <property type="molecule type" value="Genomic_DNA"/>
</dbReference>
<comment type="caution">
    <text evidence="7">The sequence shown here is derived from an EMBL/GenBank/DDBJ whole genome shotgun (WGS) entry which is preliminary data.</text>
</comment>
<dbReference type="InterPro" id="IPR011989">
    <property type="entry name" value="ARM-like"/>
</dbReference>
<evidence type="ECO:0000256" key="5">
    <source>
        <dbReference type="ARBA" id="ARBA00023242"/>
    </source>
</evidence>
<evidence type="ECO:0000256" key="3">
    <source>
        <dbReference type="ARBA" id="ARBA00022490"/>
    </source>
</evidence>
<dbReference type="PANTHER" id="PTHR15651:SF7">
    <property type="entry name" value="ARMADILLO REPEAT-CONTAINING PROTEIN 8"/>
    <property type="match status" value="1"/>
</dbReference>
<gene>
    <name evidence="7" type="ORF">QBC38DRAFT_366432</name>
</gene>
<evidence type="ECO:0000256" key="2">
    <source>
        <dbReference type="ARBA" id="ARBA00004496"/>
    </source>
</evidence>
<evidence type="ECO:0000256" key="4">
    <source>
        <dbReference type="ARBA" id="ARBA00022737"/>
    </source>
</evidence>
<dbReference type="SUPFAM" id="SSF48371">
    <property type="entry name" value="ARM repeat"/>
    <property type="match status" value="2"/>
</dbReference>
<comment type="subcellular location">
    <subcellularLocation>
        <location evidence="2">Cytoplasm</location>
    </subcellularLocation>
    <subcellularLocation>
        <location evidence="1">Nucleus</location>
    </subcellularLocation>
</comment>
<sequence>MARVQSPPVFAQLRQARNFTEQASSLRALRTEIVGHVQQKEIWVQRGVLEALVQTLQETVKESGSAYDPTAELTEAEVVQLLCLQILDSISGDGPCFLPPLHAARTIPTVLPYISPVENPPKVVLFALRVIRNIRDATDLLPPGSDNNTDTLSGAVFAPACLESLYAILVQTRTDSVTQEQKRLVSVLISRLCKKPEHQNSLADAGILDALATMLASFVVSRGEVVPGADEFGEHDGLVNFIPSPAPQGASLALTLGAISAIIIGSRFHVYAFLCSPAILAVFPLLDFDPAGGQEAKAAWSGLEEHGYGDLGEKPQGAMEYLLPIIPVSQPRGLSVQFAQYTPLGFSSARDSNPSTARGTAYKFTGLDPSGENPDADDPGSPAIPWLMHLVRDTSGLERVAAADVLTSLYKAGFASPDREQALGPLVVTLLCELIKDHDKAIPDAVRQETLIEEEVAENWAILEKTPEVLARLVSDSECLQQAAHDCGTIVLAAKLLKDSYEAMPVQSPPKQWSPNPDSNINFDELPLSSQLGELGMLPLYAHRIRMRERALKLVASMATQKDELQKALSEQDVVPYVVESLTELPRKPQSAKEKQAAEKEGEDQENPQPLYGINPNEVIIAACHALRCISRSVSIVRTTLQDHEVWKPIVKLLKHPDSEVEIAASGAVINLLTSCSPMVGALTDVGIVKILCEHAHSQVPGLRLNALWGLKHLVLDVSVPLRKQILEELEPGWLVQLISDDNSEEDEAIQSARQRRAPDEDDDEDMGADATPYEEESRPWTWQVLSRDYPTPELSAAVANSSRIKKANARLLAVREAELNPARKARNDTIDIQEKGLGFIRNLTMLHKKEDQVEIVDHLFSVLGQDRLFGILADKLNIRVVGAYGRRHSKGRDTVVVYPQARIVENLTYILVHIAASVPRHRQLVIAQTELLKLLGGHFNDKDVGVRRALCHLFDNLSCLECEEDRQPCLSRTAELEKLGFLAKLEGLWHGDADLDVRERAKQVVEQMKTVS</sequence>
<feature type="compositionally biased region" description="Polar residues" evidence="6">
    <location>
        <begin position="349"/>
        <end position="358"/>
    </location>
</feature>
<feature type="region of interest" description="Disordered" evidence="6">
    <location>
        <begin position="349"/>
        <end position="381"/>
    </location>
</feature>
<dbReference type="PANTHER" id="PTHR15651">
    <property type="entry name" value="ARMADILLO REPEAT-CONTAINING PROTEIN 8"/>
    <property type="match status" value="1"/>
</dbReference>
<proteinExistence type="predicted"/>
<keyword evidence="3" id="KW-0963">Cytoplasm</keyword>
<evidence type="ECO:0000313" key="8">
    <source>
        <dbReference type="Proteomes" id="UP001301958"/>
    </source>
</evidence>
<feature type="compositionally biased region" description="Basic and acidic residues" evidence="6">
    <location>
        <begin position="586"/>
        <end position="600"/>
    </location>
</feature>
<dbReference type="InterPro" id="IPR038739">
    <property type="entry name" value="ARMC8/Vid28"/>
</dbReference>
<accession>A0AAN7BN98</accession>
<name>A0AAN7BN98_9PEZI</name>
<evidence type="ECO:0000256" key="1">
    <source>
        <dbReference type="ARBA" id="ARBA00004123"/>
    </source>
</evidence>
<dbReference type="GO" id="GO:0034657">
    <property type="term" value="C:GID complex"/>
    <property type="evidence" value="ECO:0007669"/>
    <property type="project" value="TreeGrafter"/>
</dbReference>
<dbReference type="GO" id="GO:0005737">
    <property type="term" value="C:cytoplasm"/>
    <property type="evidence" value="ECO:0007669"/>
    <property type="project" value="UniProtKB-SubCell"/>
</dbReference>
<dbReference type="Proteomes" id="UP001301958">
    <property type="component" value="Unassembled WGS sequence"/>
</dbReference>
<reference evidence="7" key="2">
    <citation type="submission" date="2023-05" db="EMBL/GenBank/DDBJ databases">
        <authorList>
            <consortium name="Lawrence Berkeley National Laboratory"/>
            <person name="Steindorff A."/>
            <person name="Hensen N."/>
            <person name="Bonometti L."/>
            <person name="Westerberg I."/>
            <person name="Brannstrom I.O."/>
            <person name="Guillou S."/>
            <person name="Cros-Aarteil S."/>
            <person name="Calhoun S."/>
            <person name="Haridas S."/>
            <person name="Kuo A."/>
            <person name="Mondo S."/>
            <person name="Pangilinan J."/>
            <person name="Riley R."/>
            <person name="Labutti K."/>
            <person name="Andreopoulos B."/>
            <person name="Lipzen A."/>
            <person name="Chen C."/>
            <person name="Yanf M."/>
            <person name="Daum C."/>
            <person name="Ng V."/>
            <person name="Clum A."/>
            <person name="Ohm R."/>
            <person name="Martin F."/>
            <person name="Silar P."/>
            <person name="Natvig D."/>
            <person name="Lalanne C."/>
            <person name="Gautier V."/>
            <person name="Ament-Velasquez S.L."/>
            <person name="Kruys A."/>
            <person name="Hutchinson M.I."/>
            <person name="Powell A.J."/>
            <person name="Barry K."/>
            <person name="Miller A.N."/>
            <person name="Grigoriev I.V."/>
            <person name="Debuchy R."/>
            <person name="Gladieux P."/>
            <person name="Thoren M.H."/>
            <person name="Johannesson H."/>
        </authorList>
    </citation>
    <scope>NUCLEOTIDE SEQUENCE</scope>
    <source>
        <strain evidence="7">CBS 990.96</strain>
    </source>
</reference>
<evidence type="ECO:0000256" key="6">
    <source>
        <dbReference type="SAM" id="MobiDB-lite"/>
    </source>
</evidence>
<keyword evidence="5" id="KW-0539">Nucleus</keyword>
<feature type="region of interest" description="Disordered" evidence="6">
    <location>
        <begin position="746"/>
        <end position="776"/>
    </location>
</feature>
<protein>
    <submittedName>
        <fullName evidence="7">Armadillo-type protein</fullName>
    </submittedName>
</protein>
<dbReference type="GO" id="GO:0005634">
    <property type="term" value="C:nucleus"/>
    <property type="evidence" value="ECO:0007669"/>
    <property type="project" value="UniProtKB-SubCell"/>
</dbReference>
<dbReference type="InterPro" id="IPR016024">
    <property type="entry name" value="ARM-type_fold"/>
</dbReference>